<dbReference type="EMBL" id="CBTN010000008">
    <property type="protein sequence ID" value="CDH50977.1"/>
    <property type="molecule type" value="Genomic_DNA"/>
</dbReference>
<feature type="compositionally biased region" description="Basic residues" evidence="1">
    <location>
        <begin position="76"/>
        <end position="99"/>
    </location>
</feature>
<comment type="caution">
    <text evidence="2">The sequence shown here is derived from an EMBL/GenBank/DDBJ whole genome shotgun (WGS) entry which is preliminary data.</text>
</comment>
<feature type="compositionally biased region" description="Low complexity" evidence="1">
    <location>
        <begin position="363"/>
        <end position="385"/>
    </location>
</feature>
<accession>A0A068RMX5</accession>
<protein>
    <submittedName>
        <fullName evidence="2">Uncharacterized protein</fullName>
    </submittedName>
</protein>
<dbReference type="Proteomes" id="UP000027586">
    <property type="component" value="Unassembled WGS sequence"/>
</dbReference>
<evidence type="ECO:0000256" key="1">
    <source>
        <dbReference type="SAM" id="MobiDB-lite"/>
    </source>
</evidence>
<dbReference type="STRING" id="1263082.A0A068RMX5"/>
<dbReference type="OrthoDB" id="2273669at2759"/>
<dbReference type="VEuPathDB" id="FungiDB:LCOR_02650.1"/>
<feature type="compositionally biased region" description="Low complexity" evidence="1">
    <location>
        <begin position="188"/>
        <end position="215"/>
    </location>
</feature>
<proteinExistence type="predicted"/>
<keyword evidence="3" id="KW-1185">Reference proteome</keyword>
<feature type="compositionally biased region" description="Low complexity" evidence="1">
    <location>
        <begin position="240"/>
        <end position="249"/>
    </location>
</feature>
<feature type="compositionally biased region" description="Low complexity" evidence="1">
    <location>
        <begin position="139"/>
        <end position="154"/>
    </location>
</feature>
<sequence length="518" mass="57066">MSDYSSDNSDDEYGPIVGAWGDQKGSNEAEDDAVLSGWHSLADPNAKIGPKGLGSGGLHRQGKNYKPIEEEAILQQRKKIQVPGKKGTKKRSSRGSKGKKLPDKKGSSPRTPHSNRGETYAKKSPSGARFSRPKAPPNASSQWSQWDASQLQQQRPPPPQQQRQQPPPINNDYPSWMDSSQPARSRDNPSPTTTSSRSTTTTRPPPQQQRQQPLPINNDYPSWMDSSQPARSHDNPSPPTTSSRSTTTTRPPPSNGVSSWGNQPLVDHPFWESEPVSSPMNGQPSPADYQYKNEKKSDPPVEKLIEDFDSWSPLPKRATSTDTNIPSTPPAGDYNTNSAMEQPKVDNGWSPEHDWIPAESEPWGTWNNSATTSNTTWGNTNASNGVSAEGWGDDNNNTGANEKPSGRFSNRSRPKYSTKSSKPVPANYRAGTPLVPPSKAADPPKVDNPIVVSINVELEQGTKIPINIRLHDDPSRLAYQFGRDHQIDSPAVIDALRGLFQNQKQFAMKKRYRNVNTF</sequence>
<feature type="compositionally biased region" description="Pro residues" evidence="1">
    <location>
        <begin position="155"/>
        <end position="169"/>
    </location>
</feature>
<name>A0A068RMX5_9FUNG</name>
<evidence type="ECO:0000313" key="2">
    <source>
        <dbReference type="EMBL" id="CDH50977.1"/>
    </source>
</evidence>
<feature type="region of interest" description="Disordered" evidence="1">
    <location>
        <begin position="1"/>
        <end position="442"/>
    </location>
</feature>
<reference evidence="2" key="1">
    <citation type="submission" date="2013-08" db="EMBL/GenBank/DDBJ databases">
        <title>Gene expansion shapes genome architecture in the human pathogen Lichtheimia corymbifera: an evolutionary genomics analysis in the ancient terrestrial Mucorales (Mucoromycotina).</title>
        <authorList>
            <person name="Schwartze V.U."/>
            <person name="Winter S."/>
            <person name="Shelest E."/>
            <person name="Marcet-Houben M."/>
            <person name="Horn F."/>
            <person name="Wehner S."/>
            <person name="Hoffmann K."/>
            <person name="Riege K."/>
            <person name="Sammeth M."/>
            <person name="Nowrousian M."/>
            <person name="Valiante V."/>
            <person name="Linde J."/>
            <person name="Jacobsen I.D."/>
            <person name="Marz M."/>
            <person name="Brakhage A.A."/>
            <person name="Gabaldon T."/>
            <person name="Bocker S."/>
            <person name="Voigt K."/>
        </authorList>
    </citation>
    <scope>NUCLEOTIDE SEQUENCE [LARGE SCALE GENOMIC DNA]</scope>
    <source>
        <strain evidence="2">FSU 9682</strain>
    </source>
</reference>
<gene>
    <name evidence="2" type="ORF">LCOR_02650.1</name>
</gene>
<organism evidence="2 3">
    <name type="scientific">Lichtheimia corymbifera JMRC:FSU:9682</name>
    <dbReference type="NCBI Taxonomy" id="1263082"/>
    <lineage>
        <taxon>Eukaryota</taxon>
        <taxon>Fungi</taxon>
        <taxon>Fungi incertae sedis</taxon>
        <taxon>Mucoromycota</taxon>
        <taxon>Mucoromycotina</taxon>
        <taxon>Mucoromycetes</taxon>
        <taxon>Mucorales</taxon>
        <taxon>Lichtheimiaceae</taxon>
        <taxon>Lichtheimia</taxon>
    </lineage>
</organism>
<feature type="compositionally biased region" description="Basic and acidic residues" evidence="1">
    <location>
        <begin position="291"/>
        <end position="306"/>
    </location>
</feature>
<feature type="compositionally biased region" description="Polar residues" evidence="1">
    <location>
        <begin position="275"/>
        <end position="284"/>
    </location>
</feature>
<dbReference type="AlphaFoldDB" id="A0A068RMX5"/>
<evidence type="ECO:0000313" key="3">
    <source>
        <dbReference type="Proteomes" id="UP000027586"/>
    </source>
</evidence>